<reference evidence="2" key="1">
    <citation type="journal article" date="2015" name="Sci. Rep.">
        <title>Tissue- and time-dependent transcription in Ixodes ricinus salivary glands and midguts when blood feeding on the vertebrate host.</title>
        <authorList>
            <person name="Kotsyfakis M."/>
            <person name="Schwarz A."/>
            <person name="Erhart J."/>
            <person name="Ribeiro J.M."/>
        </authorList>
    </citation>
    <scope>NUCLEOTIDE SEQUENCE</scope>
    <source>
        <tissue evidence="2">Salivary gland and midgut</tissue>
    </source>
</reference>
<keyword evidence="1" id="KW-0812">Transmembrane</keyword>
<keyword evidence="1" id="KW-1133">Transmembrane helix</keyword>
<feature type="transmembrane region" description="Helical" evidence="1">
    <location>
        <begin position="6"/>
        <end position="27"/>
    </location>
</feature>
<keyword evidence="1" id="KW-0472">Membrane</keyword>
<proteinExistence type="evidence at transcript level"/>
<evidence type="ECO:0000256" key="1">
    <source>
        <dbReference type="SAM" id="Phobius"/>
    </source>
</evidence>
<accession>V5ID69</accession>
<evidence type="ECO:0000313" key="2">
    <source>
        <dbReference type="EMBL" id="JAB72011.1"/>
    </source>
</evidence>
<feature type="transmembrane region" description="Helical" evidence="1">
    <location>
        <begin position="66"/>
        <end position="88"/>
    </location>
</feature>
<organism evidence="2">
    <name type="scientific">Ixodes ricinus</name>
    <name type="common">Common tick</name>
    <name type="synonym">Acarus ricinus</name>
    <dbReference type="NCBI Taxonomy" id="34613"/>
    <lineage>
        <taxon>Eukaryota</taxon>
        <taxon>Metazoa</taxon>
        <taxon>Ecdysozoa</taxon>
        <taxon>Arthropoda</taxon>
        <taxon>Chelicerata</taxon>
        <taxon>Arachnida</taxon>
        <taxon>Acari</taxon>
        <taxon>Parasitiformes</taxon>
        <taxon>Ixodida</taxon>
        <taxon>Ixodoidea</taxon>
        <taxon>Ixodidae</taxon>
        <taxon>Ixodinae</taxon>
        <taxon>Ixodes</taxon>
    </lineage>
</organism>
<dbReference type="EMBL" id="GANP01012457">
    <property type="protein sequence ID" value="JAB72011.1"/>
    <property type="molecule type" value="mRNA"/>
</dbReference>
<dbReference type="AlphaFoldDB" id="V5ID69"/>
<sequence length="128" mass="15089">MIFVVLWKHAVVMAFTVLASFQMFFLYRAIITSSDVLAATLLLSFSMVNIKFCKVVFSLASFRFALVFLMSMMMWFLRNALSALSWHLRRLKNNSRRSVGCRSPLFRSRMRARQKCHPHFRIKLECVR</sequence>
<protein>
    <submittedName>
        <fullName evidence="2">Uncharacterized protein</fullName>
    </submittedName>
</protein>
<name>V5ID69_IXORI</name>
<feature type="non-terminal residue" evidence="2">
    <location>
        <position position="128"/>
    </location>
</feature>